<evidence type="ECO:0000313" key="1">
    <source>
        <dbReference type="EMBL" id="CAK9110508.1"/>
    </source>
</evidence>
<proteinExistence type="predicted"/>
<name>A0ABP0SDT5_9DINO</name>
<protein>
    <submittedName>
        <fullName evidence="1">Uncharacterized protein</fullName>
    </submittedName>
</protein>
<evidence type="ECO:0000313" key="2">
    <source>
        <dbReference type="Proteomes" id="UP001642484"/>
    </source>
</evidence>
<keyword evidence="2" id="KW-1185">Reference proteome</keyword>
<accession>A0ABP0SDT5</accession>
<sequence>APCSDTSWVVVSDAVAAMDSCAVPVEPVVVSDALNSLNDACAAMGLAEQSRGKPVILALDHLIPGHDEDDLSSQSYRNRAPVDELRGSSHTVQPLAKDFFPPFLFKDSEICNANVACFIEDSFNFVSWEHQNRLVDIPFQPQMGHAVERAFTVDMLSQSLPDHVIWHAATVAALEVTPLWTCEDIAKVHMFTDGSFKRQKDGAESATWALVALGEVQALPGRLTSHEPKLVRLGVASGNVSLDQRFPWPKPKLSAAIAEHMALFFAALLACSLPTGVAVEISFDSETAGFSAAGLASAAADNPLAGFVRSLVLHAHNRFADASAMRSFRVVGKCATYNAMTLREEGKICLTAEQFHKSGCAVVGIQEARGKHTGLSSVGAYMRVVSAADDRLAGVVKSKKAVLSASFDQSGQPIITWKGPNNAQACLDYIMLPHNWSGPDSTTETLDMFENCVSITDHVPLTFTTLGEHECTVSSCRKLDPGLDVGQMLTKEGRVKCEQILDSVPAIPWATDSTDHWSRVSGFILQRLKEEFPRPQRRPRKSCVGHETWQLIQKRRAARRDIHCFHKAVHVTRLASVFVRWREWTHGQHVVRRESLPSFIKRMNKAIAVASYRIHSTTKDLKKALVADKADFVLQLVANQFTLGPRAFHACLRQMTGSRKARRPNAMQALKRPDGTSVRCRAEAVDVLAGHYACVERGLEVTGEALTLAHAHASDVGLLQGCSDLHSVPTWYRVESACRELQSHKAVGMDGIPGELYKVAPRAATAVLMPVLLKTWLRHEPPLQWLGGEVVPTPKHGADLTHPKSWRNIMLYDTAAKIYQKLLRAEIREHWRAQDMQCGARPGISTEMPHHLVASFIRYAKRAKFPAAILFVDGQDAFYTVFRQVILGESTSAACTFVQAMTDDPQRQADMLELICSLRRKEVTGLPPHVVQRLRDAMSTTWFRVRGSPKVIHTTSGASPGGPLADLCFQVGFSFFLDRLHQDLRDLGAAACLLNDGDAECEMPIPTWVDDIALLITHPCPEQLAELVPVVADRCRRRLQNIGIQMNM</sequence>
<dbReference type="Proteomes" id="UP001642484">
    <property type="component" value="Unassembled WGS sequence"/>
</dbReference>
<reference evidence="1 2" key="1">
    <citation type="submission" date="2024-02" db="EMBL/GenBank/DDBJ databases">
        <authorList>
            <person name="Chen Y."/>
            <person name="Shah S."/>
            <person name="Dougan E. K."/>
            <person name="Thang M."/>
            <person name="Chan C."/>
        </authorList>
    </citation>
    <scope>NUCLEOTIDE SEQUENCE [LARGE SCALE GENOMIC DNA]</scope>
</reference>
<feature type="non-terminal residue" evidence="1">
    <location>
        <position position="1"/>
    </location>
</feature>
<dbReference type="PANTHER" id="PTHR19446">
    <property type="entry name" value="REVERSE TRANSCRIPTASES"/>
    <property type="match status" value="1"/>
</dbReference>
<feature type="non-terminal residue" evidence="1">
    <location>
        <position position="1048"/>
    </location>
</feature>
<gene>
    <name evidence="1" type="ORF">CCMP2556_LOCUS51364</name>
</gene>
<comment type="caution">
    <text evidence="1">The sequence shown here is derived from an EMBL/GenBank/DDBJ whole genome shotgun (WGS) entry which is preliminary data.</text>
</comment>
<organism evidence="1 2">
    <name type="scientific">Durusdinium trenchii</name>
    <dbReference type="NCBI Taxonomy" id="1381693"/>
    <lineage>
        <taxon>Eukaryota</taxon>
        <taxon>Sar</taxon>
        <taxon>Alveolata</taxon>
        <taxon>Dinophyceae</taxon>
        <taxon>Suessiales</taxon>
        <taxon>Symbiodiniaceae</taxon>
        <taxon>Durusdinium</taxon>
    </lineage>
</organism>
<dbReference type="EMBL" id="CAXAMN010027396">
    <property type="protein sequence ID" value="CAK9110508.1"/>
    <property type="molecule type" value="Genomic_DNA"/>
</dbReference>